<dbReference type="CDD" id="cd16454">
    <property type="entry name" value="RING-H2_PA-TM-RING"/>
    <property type="match status" value="1"/>
</dbReference>
<keyword evidence="3" id="KW-0862">Zinc</keyword>
<keyword evidence="8" id="KW-1185">Reference proteome</keyword>
<dbReference type="Proteomes" id="UP000198211">
    <property type="component" value="Unassembled WGS sequence"/>
</dbReference>
<dbReference type="PANTHER" id="PTHR45931:SF3">
    <property type="entry name" value="RING ZINC FINGER-CONTAINING PROTEIN"/>
    <property type="match status" value="1"/>
</dbReference>
<dbReference type="PANTHER" id="PTHR45931">
    <property type="entry name" value="SI:CH211-59O9.10"/>
    <property type="match status" value="1"/>
</dbReference>
<protein>
    <recommendedName>
        <fullName evidence="6">RING-type domain-containing protein</fullName>
    </recommendedName>
</protein>
<dbReference type="Pfam" id="PF13639">
    <property type="entry name" value="zf-RING_2"/>
    <property type="match status" value="1"/>
</dbReference>
<dbReference type="STRING" id="4795.A0A225W376"/>
<dbReference type="SMART" id="SM00184">
    <property type="entry name" value="RING"/>
    <property type="match status" value="1"/>
</dbReference>
<dbReference type="GO" id="GO:0005634">
    <property type="term" value="C:nucleus"/>
    <property type="evidence" value="ECO:0007669"/>
    <property type="project" value="TreeGrafter"/>
</dbReference>
<dbReference type="OrthoDB" id="21204at2759"/>
<dbReference type="GO" id="GO:0006511">
    <property type="term" value="P:ubiquitin-dependent protein catabolic process"/>
    <property type="evidence" value="ECO:0007669"/>
    <property type="project" value="TreeGrafter"/>
</dbReference>
<evidence type="ECO:0000256" key="5">
    <source>
        <dbReference type="SAM" id="MobiDB-lite"/>
    </source>
</evidence>
<keyword evidence="2 4" id="KW-0863">Zinc-finger</keyword>
<evidence type="ECO:0000256" key="3">
    <source>
        <dbReference type="ARBA" id="ARBA00022833"/>
    </source>
</evidence>
<organism evidence="7 8">
    <name type="scientific">Phytophthora megakarya</name>
    <dbReference type="NCBI Taxonomy" id="4795"/>
    <lineage>
        <taxon>Eukaryota</taxon>
        <taxon>Sar</taxon>
        <taxon>Stramenopiles</taxon>
        <taxon>Oomycota</taxon>
        <taxon>Peronosporomycetes</taxon>
        <taxon>Peronosporales</taxon>
        <taxon>Peronosporaceae</taxon>
        <taxon>Phytophthora</taxon>
    </lineage>
</organism>
<dbReference type="InterPro" id="IPR051834">
    <property type="entry name" value="RING_finger_E3_ligase"/>
</dbReference>
<evidence type="ECO:0000256" key="2">
    <source>
        <dbReference type="ARBA" id="ARBA00022771"/>
    </source>
</evidence>
<dbReference type="PROSITE" id="PS50089">
    <property type="entry name" value="ZF_RING_2"/>
    <property type="match status" value="1"/>
</dbReference>
<evidence type="ECO:0000259" key="6">
    <source>
        <dbReference type="PROSITE" id="PS50089"/>
    </source>
</evidence>
<dbReference type="GO" id="GO:0061630">
    <property type="term" value="F:ubiquitin protein ligase activity"/>
    <property type="evidence" value="ECO:0007669"/>
    <property type="project" value="TreeGrafter"/>
</dbReference>
<proteinExistence type="predicted"/>
<comment type="caution">
    <text evidence="7">The sequence shown here is derived from an EMBL/GenBank/DDBJ whole genome shotgun (WGS) entry which is preliminary data.</text>
</comment>
<dbReference type="AlphaFoldDB" id="A0A225W376"/>
<name>A0A225W376_9STRA</name>
<keyword evidence="1" id="KW-0479">Metal-binding</keyword>
<feature type="compositionally biased region" description="Basic and acidic residues" evidence="5">
    <location>
        <begin position="206"/>
        <end position="222"/>
    </location>
</feature>
<dbReference type="Gene3D" id="3.30.40.10">
    <property type="entry name" value="Zinc/RING finger domain, C3HC4 (zinc finger)"/>
    <property type="match status" value="1"/>
</dbReference>
<feature type="domain" description="RING-type" evidence="6">
    <location>
        <begin position="120"/>
        <end position="161"/>
    </location>
</feature>
<dbReference type="InterPro" id="IPR013083">
    <property type="entry name" value="Znf_RING/FYVE/PHD"/>
</dbReference>
<accession>A0A225W376</accession>
<dbReference type="SUPFAM" id="SSF57850">
    <property type="entry name" value="RING/U-box"/>
    <property type="match status" value="1"/>
</dbReference>
<evidence type="ECO:0000256" key="4">
    <source>
        <dbReference type="PROSITE-ProRule" id="PRU00175"/>
    </source>
</evidence>
<evidence type="ECO:0000313" key="8">
    <source>
        <dbReference type="Proteomes" id="UP000198211"/>
    </source>
</evidence>
<feature type="region of interest" description="Disordered" evidence="5">
    <location>
        <begin position="178"/>
        <end position="231"/>
    </location>
</feature>
<reference evidence="8" key="1">
    <citation type="submission" date="2017-03" db="EMBL/GenBank/DDBJ databases">
        <title>Phytopthora megakarya and P. palmivora, two closely related causual agents of cacao black pod achieved similar genome size and gene model numbers by different mechanisms.</title>
        <authorList>
            <person name="Ali S."/>
            <person name="Shao J."/>
            <person name="Larry D.J."/>
            <person name="Kronmiller B."/>
            <person name="Shen D."/>
            <person name="Strem M.D."/>
            <person name="Melnick R.L."/>
            <person name="Guiltinan M.J."/>
            <person name="Tyler B.M."/>
            <person name="Meinhardt L.W."/>
            <person name="Bailey B.A."/>
        </authorList>
    </citation>
    <scope>NUCLEOTIDE SEQUENCE [LARGE SCALE GENOMIC DNA]</scope>
    <source>
        <strain evidence="8">zdho120</strain>
    </source>
</reference>
<evidence type="ECO:0000313" key="7">
    <source>
        <dbReference type="EMBL" id="OWZ11467.1"/>
    </source>
</evidence>
<sequence length="276" mass="31217">MSSSNNQSGATAPPQQNFVFFMPPPPTVFVQFNDGIQMSFTPAPAQYLQSMLNGMPIFGSLFSGDDNGNSEGFVNMLNELFQRAQEQQHGPPPTSKPFLEKLPVKIWTQDMQQSETHTECVICLCDYEKDDKVISLPCGHSFHKECGMTWLVEHNVCPTCRFELPTQKENVAIQATQATQTTPVGTEPEQEPASETPNVTGVRRQRPTEAFHPRDVRQRVDDSVTTNEDAELDLILEEEADRFVKEEMEKRQRTVTDDNIEINDRDVDEFLNESSN</sequence>
<evidence type="ECO:0000256" key="1">
    <source>
        <dbReference type="ARBA" id="ARBA00022723"/>
    </source>
</evidence>
<dbReference type="EMBL" id="NBNE01002117">
    <property type="protein sequence ID" value="OWZ11467.1"/>
    <property type="molecule type" value="Genomic_DNA"/>
</dbReference>
<dbReference type="InterPro" id="IPR001841">
    <property type="entry name" value="Znf_RING"/>
</dbReference>
<dbReference type="GO" id="GO:0008270">
    <property type="term" value="F:zinc ion binding"/>
    <property type="evidence" value="ECO:0007669"/>
    <property type="project" value="UniProtKB-KW"/>
</dbReference>
<gene>
    <name evidence="7" type="ORF">PHMEG_00015504</name>
</gene>